<dbReference type="InterPro" id="IPR001948">
    <property type="entry name" value="Peptidase_M18"/>
</dbReference>
<keyword evidence="8 11" id="KW-0378">Hydrolase</keyword>
<dbReference type="NCBIfam" id="NF002759">
    <property type="entry name" value="PRK02813.1"/>
    <property type="match status" value="1"/>
</dbReference>
<dbReference type="GO" id="GO:0000324">
    <property type="term" value="C:fungal-type vacuole"/>
    <property type="evidence" value="ECO:0007669"/>
    <property type="project" value="TreeGrafter"/>
</dbReference>
<evidence type="ECO:0000256" key="7">
    <source>
        <dbReference type="ARBA" id="ARBA00022723"/>
    </source>
</evidence>
<proteinExistence type="inferred from homology"/>
<comment type="catalytic activity">
    <reaction evidence="1">
        <text>Release of an N-terminal aspartate or glutamate from a peptide, with a preference for aspartate.</text>
        <dbReference type="EC" id="3.4.11.21"/>
    </reaction>
</comment>
<dbReference type="PANTHER" id="PTHR28570">
    <property type="entry name" value="ASPARTYL AMINOPEPTIDASE"/>
    <property type="match status" value="1"/>
</dbReference>
<sequence>MLYGSSPEAATRFLTFVNASPTPFHAVYNSAAHLEKAGFTKLREKDGWEKTLQAGGKYYFTRNQTALVAFTLPKNWKAGTGLSIVGTHVDSPNFRVRPVSKRVKAGYLQVGVETYGGGIWHSWLDRDLSIAGRVILSDKNGGFESKLVKIDRPILRIPTLAIHLDRSVNDNLKLNQETDLVPVLGIVESQLNATKDQKTEDATEGVKISATSVHANHNSELISALANEMSVAADEIYDFELALFDTQPAVLGGLNNEFIFSPRMDNLVSSFCAVEALASTPPPATGNVNVIALFNHEEIGSVSSTGAESNLVPSLFSRLNPGASDYATAVAKSFLVSCDMAHGVHPNYASKHEENHKPMLNGGIVIKTNAKQRYTTDAVTSFLVKGLVEKKGGKVQNFETRNDMPCGSTIGPFLSKMGVRTVDVGNPMLSMHSIRETAGAHDVQTCIDLFESLFENFAEVDSALDID</sequence>
<keyword evidence="7 11" id="KW-0479">Metal-binding</keyword>
<evidence type="ECO:0000256" key="6">
    <source>
        <dbReference type="ARBA" id="ARBA00022670"/>
    </source>
</evidence>
<dbReference type="GO" id="GO:0008237">
    <property type="term" value="F:metallopeptidase activity"/>
    <property type="evidence" value="ECO:0007669"/>
    <property type="project" value="UniProtKB-KW"/>
</dbReference>
<dbReference type="EC" id="3.4.11.21" evidence="4"/>
<name>A0A550CTC7_9AGAR</name>
<evidence type="ECO:0000256" key="3">
    <source>
        <dbReference type="ARBA" id="ARBA00008290"/>
    </source>
</evidence>
<dbReference type="GO" id="GO:0008270">
    <property type="term" value="F:zinc ion binding"/>
    <property type="evidence" value="ECO:0007669"/>
    <property type="project" value="InterPro"/>
</dbReference>
<dbReference type="Gene3D" id="2.30.250.10">
    <property type="entry name" value="Aminopeptidase i, Domain 2"/>
    <property type="match status" value="1"/>
</dbReference>
<dbReference type="InterPro" id="IPR023358">
    <property type="entry name" value="Peptidase_M18_dom2"/>
</dbReference>
<dbReference type="EMBL" id="VDMD01000002">
    <property type="protein sequence ID" value="TRM68040.1"/>
    <property type="molecule type" value="Genomic_DNA"/>
</dbReference>
<reference evidence="12 13" key="1">
    <citation type="journal article" date="2019" name="New Phytol.">
        <title>Comparative genomics reveals unique wood-decay strategies and fruiting body development in the Schizophyllaceae.</title>
        <authorList>
            <person name="Almasi E."/>
            <person name="Sahu N."/>
            <person name="Krizsan K."/>
            <person name="Balint B."/>
            <person name="Kovacs G.M."/>
            <person name="Kiss B."/>
            <person name="Cseklye J."/>
            <person name="Drula E."/>
            <person name="Henrissat B."/>
            <person name="Nagy I."/>
            <person name="Chovatia M."/>
            <person name="Adam C."/>
            <person name="LaButti K."/>
            <person name="Lipzen A."/>
            <person name="Riley R."/>
            <person name="Grigoriev I.V."/>
            <person name="Nagy L.G."/>
        </authorList>
    </citation>
    <scope>NUCLEOTIDE SEQUENCE [LARGE SCALE GENOMIC DNA]</scope>
    <source>
        <strain evidence="12 13">NL-1724</strain>
    </source>
</reference>
<dbReference type="PANTHER" id="PTHR28570:SF3">
    <property type="entry name" value="ASPARTYL AMINOPEPTIDASE"/>
    <property type="match status" value="1"/>
</dbReference>
<comment type="similarity">
    <text evidence="3 11">Belongs to the peptidase M18 family.</text>
</comment>
<dbReference type="SUPFAM" id="SSF53187">
    <property type="entry name" value="Zn-dependent exopeptidases"/>
    <property type="match status" value="1"/>
</dbReference>
<dbReference type="STRING" id="97359.A0A550CTC7"/>
<evidence type="ECO:0000256" key="8">
    <source>
        <dbReference type="ARBA" id="ARBA00022801"/>
    </source>
</evidence>
<keyword evidence="10 11" id="KW-0482">Metalloprotease</keyword>
<dbReference type="GO" id="GO:0006508">
    <property type="term" value="P:proteolysis"/>
    <property type="evidence" value="ECO:0007669"/>
    <property type="project" value="UniProtKB-KW"/>
</dbReference>
<dbReference type="Gene3D" id="3.40.630.10">
    <property type="entry name" value="Zn peptidases"/>
    <property type="match status" value="1"/>
</dbReference>
<dbReference type="OrthoDB" id="9880441at2759"/>
<evidence type="ECO:0000256" key="4">
    <source>
        <dbReference type="ARBA" id="ARBA00011965"/>
    </source>
</evidence>
<evidence type="ECO:0000256" key="11">
    <source>
        <dbReference type="RuleBase" id="RU004386"/>
    </source>
</evidence>
<dbReference type="PRINTS" id="PR00932">
    <property type="entry name" value="AMINO1PTASE"/>
</dbReference>
<evidence type="ECO:0000256" key="9">
    <source>
        <dbReference type="ARBA" id="ARBA00022833"/>
    </source>
</evidence>
<keyword evidence="6 11" id="KW-0645">Protease</keyword>
<gene>
    <name evidence="12" type="ORF">BD626DRAFT_394274</name>
</gene>
<dbReference type="GO" id="GO:0004177">
    <property type="term" value="F:aminopeptidase activity"/>
    <property type="evidence" value="ECO:0007669"/>
    <property type="project" value="UniProtKB-KW"/>
</dbReference>
<comment type="cofactor">
    <cofactor evidence="2">
        <name>Zn(2+)</name>
        <dbReference type="ChEBI" id="CHEBI:29105"/>
    </cofactor>
</comment>
<dbReference type="SUPFAM" id="SSF101821">
    <property type="entry name" value="Aminopeptidase/glucanase lid domain"/>
    <property type="match status" value="1"/>
</dbReference>
<evidence type="ECO:0000313" key="12">
    <source>
        <dbReference type="EMBL" id="TRM68040.1"/>
    </source>
</evidence>
<dbReference type="CDD" id="cd05658">
    <property type="entry name" value="M18_DAP"/>
    <property type="match status" value="1"/>
</dbReference>
<dbReference type="AlphaFoldDB" id="A0A550CTC7"/>
<evidence type="ECO:0000313" key="13">
    <source>
        <dbReference type="Proteomes" id="UP000320762"/>
    </source>
</evidence>
<evidence type="ECO:0000256" key="1">
    <source>
        <dbReference type="ARBA" id="ARBA00001335"/>
    </source>
</evidence>
<dbReference type="Pfam" id="PF02127">
    <property type="entry name" value="Peptidase_M18"/>
    <property type="match status" value="1"/>
</dbReference>
<evidence type="ECO:0000256" key="2">
    <source>
        <dbReference type="ARBA" id="ARBA00001947"/>
    </source>
</evidence>
<comment type="caution">
    <text evidence="12">The sequence shown here is derived from an EMBL/GenBank/DDBJ whole genome shotgun (WGS) entry which is preliminary data.</text>
</comment>
<accession>A0A550CTC7</accession>
<dbReference type="FunFam" id="2.30.250.10:FF:000001">
    <property type="entry name" value="Aspartyl aminopeptidase 1"/>
    <property type="match status" value="1"/>
</dbReference>
<evidence type="ECO:0000256" key="10">
    <source>
        <dbReference type="ARBA" id="ARBA00023049"/>
    </source>
</evidence>
<keyword evidence="5 11" id="KW-0031">Aminopeptidase</keyword>
<protein>
    <recommendedName>
        <fullName evidence="4">aspartyl aminopeptidase</fullName>
        <ecNumber evidence="4">3.4.11.21</ecNumber>
    </recommendedName>
</protein>
<dbReference type="Proteomes" id="UP000320762">
    <property type="component" value="Unassembled WGS sequence"/>
</dbReference>
<keyword evidence="13" id="KW-1185">Reference proteome</keyword>
<organism evidence="12 13">
    <name type="scientific">Schizophyllum amplum</name>
    <dbReference type="NCBI Taxonomy" id="97359"/>
    <lineage>
        <taxon>Eukaryota</taxon>
        <taxon>Fungi</taxon>
        <taxon>Dikarya</taxon>
        <taxon>Basidiomycota</taxon>
        <taxon>Agaricomycotina</taxon>
        <taxon>Agaricomycetes</taxon>
        <taxon>Agaricomycetidae</taxon>
        <taxon>Agaricales</taxon>
        <taxon>Schizophyllaceae</taxon>
        <taxon>Schizophyllum</taxon>
    </lineage>
</organism>
<keyword evidence="9 11" id="KW-0862">Zinc</keyword>
<evidence type="ECO:0000256" key="5">
    <source>
        <dbReference type="ARBA" id="ARBA00022438"/>
    </source>
</evidence>